<proteinExistence type="predicted"/>
<comment type="caution">
    <text evidence="1">The sequence shown here is derived from an EMBL/GenBank/DDBJ whole genome shotgun (WGS) entry which is preliminary data.</text>
</comment>
<dbReference type="EMBL" id="BMCU01000002">
    <property type="protein sequence ID" value="GGG03421.1"/>
    <property type="molecule type" value="Genomic_DNA"/>
</dbReference>
<evidence type="ECO:0000313" key="2">
    <source>
        <dbReference type="Proteomes" id="UP000654257"/>
    </source>
</evidence>
<reference evidence="1" key="1">
    <citation type="journal article" date="2014" name="Int. J. Syst. Evol. Microbiol.">
        <title>Complete genome sequence of Corynebacterium casei LMG S-19264T (=DSM 44701T), isolated from a smear-ripened cheese.</title>
        <authorList>
            <consortium name="US DOE Joint Genome Institute (JGI-PGF)"/>
            <person name="Walter F."/>
            <person name="Albersmeier A."/>
            <person name="Kalinowski J."/>
            <person name="Ruckert C."/>
        </authorList>
    </citation>
    <scope>NUCLEOTIDE SEQUENCE</scope>
    <source>
        <strain evidence="1">CCM 7905</strain>
    </source>
</reference>
<dbReference type="Proteomes" id="UP000654257">
    <property type="component" value="Unassembled WGS sequence"/>
</dbReference>
<sequence>MLRERRRNVTDDSDVAQARVFLAALDREIDAVSLELEQVRRFVAISSEQGNDTSEIRHREKMQEHKKVLRELHRQSENLRLRFSLT</sequence>
<evidence type="ECO:0000313" key="1">
    <source>
        <dbReference type="EMBL" id="GGG03421.1"/>
    </source>
</evidence>
<gene>
    <name evidence="1" type="ORF">GCM10007304_16900</name>
</gene>
<accession>A0A917CYZ6</accession>
<keyword evidence="2" id="KW-1185">Reference proteome</keyword>
<name>A0A917CYZ6_9NOCA</name>
<protein>
    <submittedName>
        <fullName evidence="1">Uncharacterized protein</fullName>
    </submittedName>
</protein>
<organism evidence="1 2">
    <name type="scientific">Rhodococcoides trifolii</name>
    <dbReference type="NCBI Taxonomy" id="908250"/>
    <lineage>
        <taxon>Bacteria</taxon>
        <taxon>Bacillati</taxon>
        <taxon>Actinomycetota</taxon>
        <taxon>Actinomycetes</taxon>
        <taxon>Mycobacteriales</taxon>
        <taxon>Nocardiaceae</taxon>
        <taxon>Rhodococcoides</taxon>
    </lineage>
</organism>
<dbReference type="AlphaFoldDB" id="A0A917CYZ6"/>
<reference evidence="1" key="2">
    <citation type="submission" date="2020-09" db="EMBL/GenBank/DDBJ databases">
        <authorList>
            <person name="Sun Q."/>
            <person name="Sedlacek I."/>
        </authorList>
    </citation>
    <scope>NUCLEOTIDE SEQUENCE</scope>
    <source>
        <strain evidence="1">CCM 7905</strain>
    </source>
</reference>